<feature type="signal peptide" evidence="1">
    <location>
        <begin position="1"/>
        <end position="21"/>
    </location>
</feature>
<evidence type="ECO:0000313" key="4">
    <source>
        <dbReference type="Proteomes" id="UP001238334"/>
    </source>
</evidence>
<keyword evidence="4" id="KW-1185">Reference proteome</keyword>
<reference evidence="3 4" key="1">
    <citation type="submission" date="2023-06" db="EMBL/GenBank/DDBJ databases">
        <title>Parasedimentitalea psychrophila sp. nov., a psychrophilic bacterium isolated from deep-sea sediment.</title>
        <authorList>
            <person name="Li A."/>
        </authorList>
    </citation>
    <scope>NUCLEOTIDE SEQUENCE [LARGE SCALE GENOMIC DNA]</scope>
    <source>
        <strain evidence="3 4">QS115</strain>
    </source>
</reference>
<feature type="chain" id="PRO_5040915156" evidence="1">
    <location>
        <begin position="22"/>
        <end position="189"/>
    </location>
</feature>
<dbReference type="Gene3D" id="2.40.50.90">
    <property type="match status" value="1"/>
</dbReference>
<evidence type="ECO:0000256" key="1">
    <source>
        <dbReference type="SAM" id="SignalP"/>
    </source>
</evidence>
<dbReference type="InterPro" id="IPR016071">
    <property type="entry name" value="Staphylococal_nuclease_OB-fold"/>
</dbReference>
<dbReference type="RefSeq" id="WP_270918890.1">
    <property type="nucleotide sequence ID" value="NZ_CP127247.1"/>
</dbReference>
<dbReference type="InterPro" id="IPR035437">
    <property type="entry name" value="SNase_OB-fold_sf"/>
</dbReference>
<dbReference type="EMBL" id="CP127247">
    <property type="protein sequence ID" value="WIY25700.1"/>
    <property type="molecule type" value="Genomic_DNA"/>
</dbReference>
<dbReference type="AlphaFoldDB" id="A0A9Y2KYY9"/>
<accession>A0A9Y2KYY9</accession>
<keyword evidence="1" id="KW-0732">Signal</keyword>
<evidence type="ECO:0000313" key="3">
    <source>
        <dbReference type="EMBL" id="WIY25700.1"/>
    </source>
</evidence>
<dbReference type="SUPFAM" id="SSF50199">
    <property type="entry name" value="Staphylococcal nuclease"/>
    <property type="match status" value="1"/>
</dbReference>
<dbReference type="SMART" id="SM00318">
    <property type="entry name" value="SNc"/>
    <property type="match status" value="1"/>
</dbReference>
<protein>
    <submittedName>
        <fullName evidence="3">Thermonuclease family protein</fullName>
    </submittedName>
</protein>
<dbReference type="Proteomes" id="UP001238334">
    <property type="component" value="Chromosome"/>
</dbReference>
<feature type="domain" description="TNase-like" evidence="2">
    <location>
        <begin position="52"/>
        <end position="176"/>
    </location>
</feature>
<evidence type="ECO:0000259" key="2">
    <source>
        <dbReference type="SMART" id="SM00318"/>
    </source>
</evidence>
<dbReference type="Pfam" id="PF00565">
    <property type="entry name" value="SNase"/>
    <property type="match status" value="1"/>
</dbReference>
<gene>
    <name evidence="3" type="ORF">QPJ95_01740</name>
</gene>
<organism evidence="3 4">
    <name type="scientific">Parasedimentitalea psychrophila</name>
    <dbReference type="NCBI Taxonomy" id="2997337"/>
    <lineage>
        <taxon>Bacteria</taxon>
        <taxon>Pseudomonadati</taxon>
        <taxon>Pseudomonadota</taxon>
        <taxon>Alphaproteobacteria</taxon>
        <taxon>Rhodobacterales</taxon>
        <taxon>Paracoccaceae</taxon>
        <taxon>Parasedimentitalea</taxon>
    </lineage>
</organism>
<sequence>MIIKRTIAAATLASIASVAFSAELPLADPISAKIFLELHSIQKLSADIRPLVSAPGEAFRVIDGDFLALGNLRIRLVGIDAPKAAQQCNTASGSFWDCSAQSSDRARNIIHLAERVDCFSSDTGNHGLYLASCQADGRDVGALLVEEGLAWPNQDQGYYLSESNLAQADEIGIWQAYTQPPWEWRMQQH</sequence>
<dbReference type="KEGG" id="ppso:QPJ95_01740"/>
<name>A0A9Y2KYY9_9RHOB</name>
<proteinExistence type="predicted"/>